<evidence type="ECO:0000256" key="5">
    <source>
        <dbReference type="ARBA" id="ARBA00023180"/>
    </source>
</evidence>
<evidence type="ECO:0000256" key="7">
    <source>
        <dbReference type="SAM" id="SignalP"/>
    </source>
</evidence>
<keyword evidence="3 6" id="KW-0732">Signal</keyword>
<evidence type="ECO:0000256" key="1">
    <source>
        <dbReference type="ARBA" id="ARBA00004613"/>
    </source>
</evidence>
<keyword evidence="2 6" id="KW-0964">Secreted</keyword>
<evidence type="ECO:0000256" key="6">
    <source>
        <dbReference type="RuleBase" id="RU369006"/>
    </source>
</evidence>
<dbReference type="GO" id="GO:0019957">
    <property type="term" value="F:C-C chemokine binding"/>
    <property type="evidence" value="ECO:0007669"/>
    <property type="project" value="InterPro"/>
</dbReference>
<comment type="subcellular location">
    <subcellularLocation>
        <location evidence="1 6">Secreted</location>
    </subcellularLocation>
</comment>
<keyword evidence="4 6" id="KW-1015">Disulfide bond</keyword>
<name>A0A131YRX0_RHIAP</name>
<dbReference type="Pfam" id="PF19429">
    <property type="entry name" value="EVA_Class_A"/>
    <property type="match status" value="1"/>
</dbReference>
<feature type="chain" id="PRO_5007285931" description="Evasin" evidence="7">
    <location>
        <begin position="28"/>
        <end position="171"/>
    </location>
</feature>
<dbReference type="GO" id="GO:0005576">
    <property type="term" value="C:extracellular region"/>
    <property type="evidence" value="ECO:0007669"/>
    <property type="project" value="UniProtKB-SubCell"/>
</dbReference>
<accession>A0A131YRX0</accession>
<evidence type="ECO:0000313" key="8">
    <source>
        <dbReference type="EMBL" id="JAP82009.1"/>
    </source>
</evidence>
<proteinExistence type="predicted"/>
<feature type="signal peptide" evidence="7">
    <location>
        <begin position="1"/>
        <end position="27"/>
    </location>
</feature>
<dbReference type="AlphaFoldDB" id="A0A131YRX0"/>
<sequence>MKISGLCATCFFCIALAIITTIRETCAVNVTIGNNTIGVEVVSRGNETHNDTVAALRQIYSNNENTSTTEADPDDFEYGDDFCSYNALNSSYGHVSIGCNASCLVAAGPILVPNGTLCAGMPFAEVLQKQNYMPFNCTLGFCNNGTCASSKNTTMCEKMPVMTVGLENARA</sequence>
<comment type="function">
    <text evidence="6">Salivary chemokine-binding protein which binds to host chemokines.</text>
</comment>
<evidence type="ECO:0000256" key="2">
    <source>
        <dbReference type="ARBA" id="ARBA00022525"/>
    </source>
</evidence>
<reference evidence="8" key="1">
    <citation type="journal article" date="2016" name="Ticks Tick Borne Dis.">
        <title>De novo assembly and annotation of the salivary gland transcriptome of Rhipicephalus appendiculatus male and female ticks during blood feeding.</title>
        <authorList>
            <person name="de Castro M.H."/>
            <person name="de Klerk D."/>
            <person name="Pienaar R."/>
            <person name="Latif A.A."/>
            <person name="Rees D.J."/>
            <person name="Mans B.J."/>
        </authorList>
    </citation>
    <scope>NUCLEOTIDE SEQUENCE</scope>
    <source>
        <tissue evidence="8">Salivary glands</tissue>
    </source>
</reference>
<dbReference type="InterPro" id="IPR045797">
    <property type="entry name" value="EVA_Class_A"/>
</dbReference>
<organism evidence="8">
    <name type="scientific">Rhipicephalus appendiculatus</name>
    <name type="common">Brown ear tick</name>
    <dbReference type="NCBI Taxonomy" id="34631"/>
    <lineage>
        <taxon>Eukaryota</taxon>
        <taxon>Metazoa</taxon>
        <taxon>Ecdysozoa</taxon>
        <taxon>Arthropoda</taxon>
        <taxon>Chelicerata</taxon>
        <taxon>Arachnida</taxon>
        <taxon>Acari</taxon>
        <taxon>Parasitiformes</taxon>
        <taxon>Ixodida</taxon>
        <taxon>Ixodoidea</taxon>
        <taxon>Ixodidae</taxon>
        <taxon>Rhipicephalinae</taxon>
        <taxon>Rhipicephalus</taxon>
        <taxon>Rhipicephalus</taxon>
    </lineage>
</organism>
<keyword evidence="5 6" id="KW-0325">Glycoprotein</keyword>
<dbReference type="EMBL" id="GEDV01006548">
    <property type="protein sequence ID" value="JAP82009.1"/>
    <property type="molecule type" value="Transcribed_RNA"/>
</dbReference>
<protein>
    <recommendedName>
        <fullName evidence="6">Evasin</fullName>
    </recommendedName>
</protein>
<evidence type="ECO:0000256" key="3">
    <source>
        <dbReference type="ARBA" id="ARBA00022729"/>
    </source>
</evidence>
<dbReference type="Gene3D" id="2.30.130.100">
    <property type="match status" value="1"/>
</dbReference>
<evidence type="ECO:0000256" key="4">
    <source>
        <dbReference type="ARBA" id="ARBA00023157"/>
    </source>
</evidence>